<sequence length="122" mass="13360">MVKMHPVHLSQMQMPKFRIFFCYALVVSLVGCANPGKPTASKLTRKSPEVYAACVLPKWQALAPLTTQKSISHGYRLIAPSAVTSDEVLEVVESGEGSRATFYKGSFLSGNKLRLAARECLD</sequence>
<proteinExistence type="predicted"/>
<gene>
    <name evidence="1" type="ordered locus">PputW619_2731</name>
</gene>
<name>B1J8L8_PSEPW</name>
<evidence type="ECO:0008006" key="2">
    <source>
        <dbReference type="Google" id="ProtNLM"/>
    </source>
</evidence>
<dbReference type="EMBL" id="CP000949">
    <property type="protein sequence ID" value="ACA73223.1"/>
    <property type="molecule type" value="Genomic_DNA"/>
</dbReference>
<dbReference type="STRING" id="390235.PputW619_2731"/>
<dbReference type="AlphaFoldDB" id="B1J8L8"/>
<evidence type="ECO:0000313" key="1">
    <source>
        <dbReference type="EMBL" id="ACA73223.1"/>
    </source>
</evidence>
<dbReference type="HOGENOM" id="CLU_144799_1_0_6"/>
<accession>B1J8L8</accession>
<dbReference type="KEGG" id="ppw:PputW619_2731"/>
<protein>
    <recommendedName>
        <fullName evidence="2">Lipoprotein</fullName>
    </recommendedName>
</protein>
<dbReference type="eggNOG" id="ENOG5033ER0">
    <property type="taxonomic scope" value="Bacteria"/>
</dbReference>
<dbReference type="PROSITE" id="PS51257">
    <property type="entry name" value="PROKAR_LIPOPROTEIN"/>
    <property type="match status" value="1"/>
</dbReference>
<reference evidence="1" key="1">
    <citation type="submission" date="2008-02" db="EMBL/GenBank/DDBJ databases">
        <title>Complete sequence of Psuedomonas putida W619.</title>
        <authorList>
            <consortium name="US DOE Joint Genome Institute"/>
            <person name="Copeland A."/>
            <person name="Lucas S."/>
            <person name="Lapidus A."/>
            <person name="Barry K."/>
            <person name="Detter J.C."/>
            <person name="Glavina del Rio T."/>
            <person name="Dalin E."/>
            <person name="Tice H."/>
            <person name="Pitluck S."/>
            <person name="Chain P."/>
            <person name="Malfatti S."/>
            <person name="Shin M."/>
            <person name="Vergez L."/>
            <person name="Schmutz J."/>
            <person name="Larimer F."/>
            <person name="Land M."/>
            <person name="Hauser L."/>
            <person name="Kyrpides N."/>
            <person name="Kim E."/>
            <person name="Taghavi S."/>
            <person name="Vangronsveld D."/>
            <person name="van der Lelie D."/>
            <person name="Richardson P."/>
        </authorList>
    </citation>
    <scope>NUCLEOTIDE SEQUENCE</scope>
    <source>
        <strain evidence="1">W619</strain>
    </source>
</reference>
<organism evidence="1">
    <name type="scientific">Pseudomonas putida (strain W619)</name>
    <dbReference type="NCBI Taxonomy" id="390235"/>
    <lineage>
        <taxon>Bacteria</taxon>
        <taxon>Pseudomonadati</taxon>
        <taxon>Pseudomonadota</taxon>
        <taxon>Gammaproteobacteria</taxon>
        <taxon>Pseudomonadales</taxon>
        <taxon>Pseudomonadaceae</taxon>
        <taxon>Pseudomonas</taxon>
    </lineage>
</organism>